<protein>
    <submittedName>
        <fullName evidence="1">Uncharacterized protein</fullName>
    </submittedName>
</protein>
<evidence type="ECO:0000313" key="1">
    <source>
        <dbReference type="EMBL" id="QHU01768.1"/>
    </source>
</evidence>
<dbReference type="AlphaFoldDB" id="A0A6C0JDE8"/>
<name>A0A6C0JDE8_9ZZZZ</name>
<proteinExistence type="predicted"/>
<organism evidence="1">
    <name type="scientific">viral metagenome</name>
    <dbReference type="NCBI Taxonomy" id="1070528"/>
    <lineage>
        <taxon>unclassified sequences</taxon>
        <taxon>metagenomes</taxon>
        <taxon>organismal metagenomes</taxon>
    </lineage>
</organism>
<dbReference type="EMBL" id="MN740348">
    <property type="protein sequence ID" value="QHU01768.1"/>
    <property type="molecule type" value="Genomic_DNA"/>
</dbReference>
<accession>A0A6C0JDE8</accession>
<reference evidence="1" key="1">
    <citation type="journal article" date="2020" name="Nature">
        <title>Giant virus diversity and host interactions through global metagenomics.</title>
        <authorList>
            <person name="Schulz F."/>
            <person name="Roux S."/>
            <person name="Paez-Espino D."/>
            <person name="Jungbluth S."/>
            <person name="Walsh D.A."/>
            <person name="Denef V.J."/>
            <person name="McMahon K.D."/>
            <person name="Konstantinidis K.T."/>
            <person name="Eloe-Fadrosh E.A."/>
            <person name="Kyrpides N.C."/>
            <person name="Woyke T."/>
        </authorList>
    </citation>
    <scope>NUCLEOTIDE SEQUENCE</scope>
    <source>
        <strain evidence="1">GVMAG-M-3300025874-2</strain>
    </source>
</reference>
<sequence>MKYINYNDFIDNRFVTKVSVWIKNHTNHNFPKTKQKWLSLLRNQFRKCKVTDGEITFKNFKYKYGGYFFVNENYLFKRLVKYGVLSVNRDKISINKRYYKDSYKRKNNNTSNNKKRVCRN</sequence>